<sequence length="80" mass="9184">MQTQSNCNRITWTFQHPGNTEVTLFTDGHLIKEAEIKRIRVDANCFLVVNEITAKDAGVYTCRERISQKQLPLNYLSVIT</sequence>
<feature type="non-terminal residue" evidence="1">
    <location>
        <position position="80"/>
    </location>
</feature>
<dbReference type="InterPro" id="IPR036179">
    <property type="entry name" value="Ig-like_dom_sf"/>
</dbReference>
<evidence type="ECO:0000313" key="2">
    <source>
        <dbReference type="Proteomes" id="UP001434883"/>
    </source>
</evidence>
<evidence type="ECO:0008006" key="3">
    <source>
        <dbReference type="Google" id="ProtNLM"/>
    </source>
</evidence>
<dbReference type="SUPFAM" id="SSF48726">
    <property type="entry name" value="Immunoglobulin"/>
    <property type="match status" value="1"/>
</dbReference>
<dbReference type="EMBL" id="JAHRIN010055804">
    <property type="protein sequence ID" value="MEQ2210985.1"/>
    <property type="molecule type" value="Genomic_DNA"/>
</dbReference>
<keyword evidence="2" id="KW-1185">Reference proteome</keyword>
<dbReference type="Proteomes" id="UP001434883">
    <property type="component" value="Unassembled WGS sequence"/>
</dbReference>
<evidence type="ECO:0000313" key="1">
    <source>
        <dbReference type="EMBL" id="MEQ2210985.1"/>
    </source>
</evidence>
<organism evidence="1 2">
    <name type="scientific">Xenoophorus captivus</name>
    <dbReference type="NCBI Taxonomy" id="1517983"/>
    <lineage>
        <taxon>Eukaryota</taxon>
        <taxon>Metazoa</taxon>
        <taxon>Chordata</taxon>
        <taxon>Craniata</taxon>
        <taxon>Vertebrata</taxon>
        <taxon>Euteleostomi</taxon>
        <taxon>Actinopterygii</taxon>
        <taxon>Neopterygii</taxon>
        <taxon>Teleostei</taxon>
        <taxon>Neoteleostei</taxon>
        <taxon>Acanthomorphata</taxon>
        <taxon>Ovalentaria</taxon>
        <taxon>Atherinomorphae</taxon>
        <taxon>Cyprinodontiformes</taxon>
        <taxon>Goodeidae</taxon>
        <taxon>Xenoophorus</taxon>
    </lineage>
</organism>
<name>A0ABV0RS23_9TELE</name>
<gene>
    <name evidence="1" type="ORF">XENOCAPTIV_023576</name>
</gene>
<accession>A0ABV0RS23</accession>
<protein>
    <recommendedName>
        <fullName evidence="3">Ig-like domain-containing protein</fullName>
    </recommendedName>
</protein>
<dbReference type="InterPro" id="IPR013783">
    <property type="entry name" value="Ig-like_fold"/>
</dbReference>
<dbReference type="Gene3D" id="2.60.40.10">
    <property type="entry name" value="Immunoglobulins"/>
    <property type="match status" value="1"/>
</dbReference>
<comment type="caution">
    <text evidence="1">The sequence shown here is derived from an EMBL/GenBank/DDBJ whole genome shotgun (WGS) entry which is preliminary data.</text>
</comment>
<proteinExistence type="predicted"/>
<reference evidence="1 2" key="1">
    <citation type="submission" date="2021-06" db="EMBL/GenBank/DDBJ databases">
        <authorList>
            <person name="Palmer J.M."/>
        </authorList>
    </citation>
    <scope>NUCLEOTIDE SEQUENCE [LARGE SCALE GENOMIC DNA]</scope>
    <source>
        <strain evidence="1 2">XC_2019</strain>
        <tissue evidence="1">Muscle</tissue>
    </source>
</reference>